<dbReference type="AlphaFoldDB" id="A0A066VRK9"/>
<evidence type="ECO:0000259" key="6">
    <source>
        <dbReference type="PROSITE" id="PS50968"/>
    </source>
</evidence>
<dbReference type="InterPro" id="IPR000089">
    <property type="entry name" value="Biotin_lipoyl"/>
</dbReference>
<evidence type="ECO:0000256" key="5">
    <source>
        <dbReference type="RuleBase" id="RU364055"/>
    </source>
</evidence>
<dbReference type="NCBIfam" id="TIGR00527">
    <property type="entry name" value="gcvH"/>
    <property type="match status" value="1"/>
</dbReference>
<dbReference type="EMBL" id="JMSN01000054">
    <property type="protein sequence ID" value="KDN44131.1"/>
    <property type="molecule type" value="Genomic_DNA"/>
</dbReference>
<dbReference type="HAMAP" id="MF_00272">
    <property type="entry name" value="GcvH"/>
    <property type="match status" value="1"/>
</dbReference>
<dbReference type="FunCoup" id="A0A066VRK9">
    <property type="interactions" value="474"/>
</dbReference>
<comment type="similarity">
    <text evidence="1 5">Belongs to the GcvH family.</text>
</comment>
<comment type="function">
    <text evidence="5">The H protein shuttles the methylamine group of glycine from the P protein to the T protein.</text>
</comment>
<evidence type="ECO:0000313" key="8">
    <source>
        <dbReference type="Proteomes" id="UP000027361"/>
    </source>
</evidence>
<protein>
    <recommendedName>
        <fullName evidence="5">Glycine cleavage system H protein</fullName>
    </recommendedName>
</protein>
<comment type="caution">
    <text evidence="7">The sequence shown here is derived from an EMBL/GenBank/DDBJ whole genome shotgun (WGS) entry which is preliminary data.</text>
</comment>
<organism evidence="7 8">
    <name type="scientific">Tilletiaria anomala (strain ATCC 24038 / CBS 436.72 / UBC 951)</name>
    <dbReference type="NCBI Taxonomy" id="1037660"/>
    <lineage>
        <taxon>Eukaryota</taxon>
        <taxon>Fungi</taxon>
        <taxon>Dikarya</taxon>
        <taxon>Basidiomycota</taxon>
        <taxon>Ustilaginomycotina</taxon>
        <taxon>Exobasidiomycetes</taxon>
        <taxon>Georgefischeriales</taxon>
        <taxon>Tilletiariaceae</taxon>
        <taxon>Tilletiaria</taxon>
    </lineage>
</organism>
<keyword evidence="5" id="KW-0496">Mitochondrion</keyword>
<dbReference type="InterPro" id="IPR011053">
    <property type="entry name" value="Single_hybrid_motif"/>
</dbReference>
<dbReference type="PANTHER" id="PTHR11715:SF3">
    <property type="entry name" value="GLYCINE CLEAVAGE SYSTEM H PROTEIN-RELATED"/>
    <property type="match status" value="1"/>
</dbReference>
<dbReference type="GO" id="GO:0005739">
    <property type="term" value="C:mitochondrion"/>
    <property type="evidence" value="ECO:0007669"/>
    <property type="project" value="UniProtKB-SubCell"/>
</dbReference>
<comment type="subunit">
    <text evidence="5">The glycine cleavage system is composed of four proteins: P, T, L and H.</text>
</comment>
<dbReference type="InterPro" id="IPR003016">
    <property type="entry name" value="2-oxoA_DH_lipoyl-BS"/>
</dbReference>
<proteinExistence type="inferred from homology"/>
<evidence type="ECO:0000313" key="7">
    <source>
        <dbReference type="EMBL" id="KDN44131.1"/>
    </source>
</evidence>
<feature type="modified residue" description="N6-lipoyllysine" evidence="4">
    <location>
        <position position="109"/>
    </location>
</feature>
<keyword evidence="8" id="KW-1185">Reference proteome</keyword>
<dbReference type="GO" id="GO:0005960">
    <property type="term" value="C:glycine cleavage complex"/>
    <property type="evidence" value="ECO:0007669"/>
    <property type="project" value="UniProtKB-UniRule"/>
</dbReference>
<reference evidence="7 8" key="1">
    <citation type="submission" date="2014-05" db="EMBL/GenBank/DDBJ databases">
        <title>Draft genome sequence of a rare smut relative, Tilletiaria anomala UBC 951.</title>
        <authorList>
            <consortium name="DOE Joint Genome Institute"/>
            <person name="Toome M."/>
            <person name="Kuo A."/>
            <person name="Henrissat B."/>
            <person name="Lipzen A."/>
            <person name="Tritt A."/>
            <person name="Yoshinaga Y."/>
            <person name="Zane M."/>
            <person name="Barry K."/>
            <person name="Grigoriev I.V."/>
            <person name="Spatafora J.W."/>
            <person name="Aimea M.C."/>
        </authorList>
    </citation>
    <scope>NUCLEOTIDE SEQUENCE [LARGE SCALE GENOMIC DNA]</scope>
    <source>
        <strain evidence="7 8">UBC 951</strain>
    </source>
</reference>
<dbReference type="InterPro" id="IPR017453">
    <property type="entry name" value="GCV_H_sub"/>
</dbReference>
<evidence type="ECO:0000256" key="2">
    <source>
        <dbReference type="ARBA" id="ARBA00022823"/>
    </source>
</evidence>
<dbReference type="GO" id="GO:0009249">
    <property type="term" value="P:protein lipoylation"/>
    <property type="evidence" value="ECO:0007669"/>
    <property type="project" value="TreeGrafter"/>
</dbReference>
<dbReference type="Pfam" id="PF01597">
    <property type="entry name" value="GCV_H"/>
    <property type="match status" value="1"/>
</dbReference>
<dbReference type="NCBIfam" id="NF002270">
    <property type="entry name" value="PRK01202.1"/>
    <property type="match status" value="1"/>
</dbReference>
<comment type="subcellular location">
    <subcellularLocation>
        <location evidence="5">Mitochondrion</location>
    </subcellularLocation>
</comment>
<name>A0A066VRK9_TILAU</name>
<dbReference type="InParanoid" id="A0A066VRK9"/>
<dbReference type="OMA" id="EHEWLSG"/>
<dbReference type="SUPFAM" id="SSF51230">
    <property type="entry name" value="Single hybrid motif"/>
    <property type="match status" value="1"/>
</dbReference>
<accession>A0A066VRK9</accession>
<dbReference type="InterPro" id="IPR002930">
    <property type="entry name" value="GCV_H"/>
</dbReference>
<dbReference type="PROSITE" id="PS50968">
    <property type="entry name" value="BIOTINYL_LIPOYL"/>
    <property type="match status" value="1"/>
</dbReference>
<evidence type="ECO:0000256" key="4">
    <source>
        <dbReference type="PIRSR" id="PIRSR617453-50"/>
    </source>
</evidence>
<dbReference type="Proteomes" id="UP000027361">
    <property type="component" value="Unassembled WGS sequence"/>
</dbReference>
<dbReference type="Gene3D" id="2.40.50.100">
    <property type="match status" value="1"/>
</dbReference>
<dbReference type="PANTHER" id="PTHR11715">
    <property type="entry name" value="GLYCINE CLEAVAGE SYSTEM H PROTEIN"/>
    <property type="match status" value="1"/>
</dbReference>
<keyword evidence="3 5" id="KW-0809">Transit peptide</keyword>
<gene>
    <name evidence="7" type="ORF">K437DRAFT_257172</name>
</gene>
<dbReference type="STRING" id="1037660.A0A066VRK9"/>
<dbReference type="GeneID" id="25264625"/>
<dbReference type="InterPro" id="IPR033753">
    <property type="entry name" value="GCV_H/Fam206"/>
</dbReference>
<feature type="domain" description="Lipoyl-binding" evidence="6">
    <location>
        <begin position="68"/>
        <end position="150"/>
    </location>
</feature>
<dbReference type="RefSeq" id="XP_013242669.1">
    <property type="nucleotide sequence ID" value="XM_013387215.1"/>
</dbReference>
<dbReference type="PROSITE" id="PS00189">
    <property type="entry name" value="LIPOYL"/>
    <property type="match status" value="1"/>
</dbReference>
<comment type="cofactor">
    <cofactor evidence="5">
        <name>(R)-lipoate</name>
        <dbReference type="ChEBI" id="CHEBI:83088"/>
    </cofactor>
    <text evidence="5">Binds 1 lipoyl cofactor covalently.</text>
</comment>
<dbReference type="OrthoDB" id="10264154at2759"/>
<dbReference type="HOGENOM" id="CLU_097408_1_2_1"/>
<evidence type="ECO:0000256" key="1">
    <source>
        <dbReference type="ARBA" id="ARBA00009249"/>
    </source>
</evidence>
<sequence>MATARTFARSLLRAPSLALSYPSSAVLPTQRRAAAASSFLHTSSFRQAVSTRYTKEHEWVQFDDQSNIGKIGITEYAQKSLGDVVYVELPATGTDVGQGDQIGAVESVKAASDIYAPVSGQIEAVNEALSDEPGLVNKNPEEIGYLCTIRLSNPGEFDTLLSKEAYTAFTEEES</sequence>
<dbReference type="GO" id="GO:0019464">
    <property type="term" value="P:glycine decarboxylation via glycine cleavage system"/>
    <property type="evidence" value="ECO:0007669"/>
    <property type="project" value="UniProtKB-UniRule"/>
</dbReference>
<keyword evidence="2 4" id="KW-0450">Lipoyl</keyword>
<dbReference type="CDD" id="cd06848">
    <property type="entry name" value="GCS_H"/>
    <property type="match status" value="1"/>
</dbReference>
<evidence type="ECO:0000256" key="3">
    <source>
        <dbReference type="ARBA" id="ARBA00022946"/>
    </source>
</evidence>